<dbReference type="InterPro" id="IPR015590">
    <property type="entry name" value="Aldehyde_DH_dom"/>
</dbReference>
<evidence type="ECO:0000313" key="3">
    <source>
        <dbReference type="EMBL" id="GAA3583728.1"/>
    </source>
</evidence>
<evidence type="ECO:0000259" key="2">
    <source>
        <dbReference type="Pfam" id="PF00171"/>
    </source>
</evidence>
<keyword evidence="4" id="KW-1185">Reference proteome</keyword>
<name>A0ABP6YHA1_9PSEU</name>
<gene>
    <name evidence="3" type="ORF">GCM10022222_80620</name>
</gene>
<proteinExistence type="predicted"/>
<dbReference type="InterPro" id="IPR016161">
    <property type="entry name" value="Ald_DH/histidinol_DH"/>
</dbReference>
<dbReference type="InterPro" id="IPR050740">
    <property type="entry name" value="Aldehyde_DH_Superfamily"/>
</dbReference>
<dbReference type="Gene3D" id="3.40.309.10">
    <property type="entry name" value="Aldehyde Dehydrogenase, Chain A, domain 2"/>
    <property type="match status" value="1"/>
</dbReference>
<dbReference type="InterPro" id="IPR016163">
    <property type="entry name" value="Ald_DH_C"/>
</dbReference>
<sequence>MTNPTSSTPSPPTGRALIGGTAAVPATAATFRAVDPATGEEIGPVFVECGAVETERAAKLAAAAFDGYRHTGIEERAAFLESIANEIEARASPIAELARLETGLPTARVAGETTRTTGQLRLFARTLREGDWLQARIDPGDPERIPLPRPDVRCRAVPLGPVAVFGASNFPLAFSVAGGDTASALAAGAPVIVKAHPSHPGTSELVGTAICEAVRRHGLPEGTFSLLQGTSHELGAALVTHPAIKAVGFTGSRAGGLALLRLAQQRPVPIPVYAEMSAVNPVFVLPGAVAERGAEIGASYVASVTGSAGQLCTKPGLLFVLERTGAQDLVDAAAAAIERVPATVLLNPAISTAFGKETAAVEHTEGVRLVATGVADPALACTGVPSLFETTGAGLLGRPRLPAEMFGPASVIVRVADEKELHAIAETLEGQLTATIHASAVDHRTAAALLGRLELIAGRVLFNDWPTGVEVNHAMVHGGPFPATSAPATTSVGTRAIERFLRPVAYQGVPVELLPAELRDDNPSHLFRRVDGVPEEVPAR</sequence>
<dbReference type="Gene3D" id="3.40.605.10">
    <property type="entry name" value="Aldehyde Dehydrogenase, Chain A, domain 1"/>
    <property type="match status" value="1"/>
</dbReference>
<dbReference type="SUPFAM" id="SSF53720">
    <property type="entry name" value="ALDH-like"/>
    <property type="match status" value="1"/>
</dbReference>
<organism evidence="3 4">
    <name type="scientific">Amycolatopsis ultiminotia</name>
    <dbReference type="NCBI Taxonomy" id="543629"/>
    <lineage>
        <taxon>Bacteria</taxon>
        <taxon>Bacillati</taxon>
        <taxon>Actinomycetota</taxon>
        <taxon>Actinomycetes</taxon>
        <taxon>Pseudonocardiales</taxon>
        <taxon>Pseudonocardiaceae</taxon>
        <taxon>Amycolatopsis</taxon>
    </lineage>
</organism>
<protein>
    <submittedName>
        <fullName evidence="3">Aldehyde dehydrogenase (NADP(+))</fullName>
    </submittedName>
</protein>
<dbReference type="PANTHER" id="PTHR43353">
    <property type="entry name" value="SUCCINATE-SEMIALDEHYDE DEHYDROGENASE, MITOCHONDRIAL"/>
    <property type="match status" value="1"/>
</dbReference>
<feature type="domain" description="Aldehyde dehydrogenase" evidence="2">
    <location>
        <begin position="27"/>
        <end position="479"/>
    </location>
</feature>
<dbReference type="CDD" id="cd07129">
    <property type="entry name" value="ALDH_KGSADH"/>
    <property type="match status" value="1"/>
</dbReference>
<dbReference type="RefSeq" id="WP_344868762.1">
    <property type="nucleotide sequence ID" value="NZ_BAAAZN010000028.1"/>
</dbReference>
<dbReference type="PANTHER" id="PTHR43353:SF3">
    <property type="entry name" value="ALDEHYDE DEHYDROGENASE-RELATED"/>
    <property type="match status" value="1"/>
</dbReference>
<dbReference type="Pfam" id="PF00171">
    <property type="entry name" value="Aldedh"/>
    <property type="match status" value="1"/>
</dbReference>
<accession>A0ABP6YHA1</accession>
<dbReference type="InterPro" id="IPR044151">
    <property type="entry name" value="ALDH_KGSADH"/>
</dbReference>
<comment type="caution">
    <text evidence="3">The sequence shown here is derived from an EMBL/GenBank/DDBJ whole genome shotgun (WGS) entry which is preliminary data.</text>
</comment>
<reference evidence="4" key="1">
    <citation type="journal article" date="2019" name="Int. J. Syst. Evol. Microbiol.">
        <title>The Global Catalogue of Microorganisms (GCM) 10K type strain sequencing project: providing services to taxonomists for standard genome sequencing and annotation.</title>
        <authorList>
            <consortium name="The Broad Institute Genomics Platform"/>
            <consortium name="The Broad Institute Genome Sequencing Center for Infectious Disease"/>
            <person name="Wu L."/>
            <person name="Ma J."/>
        </authorList>
    </citation>
    <scope>NUCLEOTIDE SEQUENCE [LARGE SCALE GENOMIC DNA]</scope>
    <source>
        <strain evidence="4">JCM 16898</strain>
    </source>
</reference>
<dbReference type="EMBL" id="BAAAZN010000028">
    <property type="protein sequence ID" value="GAA3583728.1"/>
    <property type="molecule type" value="Genomic_DNA"/>
</dbReference>
<evidence type="ECO:0000256" key="1">
    <source>
        <dbReference type="ARBA" id="ARBA00023002"/>
    </source>
</evidence>
<evidence type="ECO:0000313" key="4">
    <source>
        <dbReference type="Proteomes" id="UP001500689"/>
    </source>
</evidence>
<dbReference type="InterPro" id="IPR016162">
    <property type="entry name" value="Ald_DH_N"/>
</dbReference>
<keyword evidence="1" id="KW-0560">Oxidoreductase</keyword>
<dbReference type="Proteomes" id="UP001500689">
    <property type="component" value="Unassembled WGS sequence"/>
</dbReference>